<comment type="subcellular location">
    <subcellularLocation>
        <location evidence="1 3">Nucleus</location>
    </subcellularLocation>
</comment>
<dbReference type="Proteomes" id="UP000677054">
    <property type="component" value="Unassembled WGS sequence"/>
</dbReference>
<dbReference type="CDD" id="cd18315">
    <property type="entry name" value="BTB_POZ_BAB-like"/>
    <property type="match status" value="1"/>
</dbReference>
<gene>
    <name evidence="7" type="ORF">DSTB1V02_LOCUS2672</name>
</gene>
<dbReference type="InterPro" id="IPR000210">
    <property type="entry name" value="BTB/POZ_dom"/>
</dbReference>
<sequence length="671" mass="74212">MEMMMDNRGDVGGKGRISLSSHSPWCGIEQGHVVHFFCVPNRMIRDTVFQVPSPGREIIMGSRQQFCLRWNNYQSNLSTVFEQLLQTEAFVDVTLACQGNAVIKCHKMVLSACSPYFQSLLMENPCQHPIVILKDLRYEELRTLVEFMYKGEINVLQDQIPSLLKLAETLKIKGLAEVRNEECKPGSPPKDNIGSCGTGTHPLPPPAVPVPPPPPGAPPPMITMTRPPPPASLVPSLVMNGPKRRRLSYSGLDSGCGSPAELLETNLELHHPQALLPHPLPRPEPSMSQDEEIRPAIAEMIKEEERAMLMENAKMLDNSVVSENGHSSCGIPAGPWNPIAQPSAPGIIDWPKENEACDEHPNEVDEMCSDPSFKCDSQHGVGMEEDISPPYPETGKGFFLTKESREAAIRKGMDLVQQGISIKRAAVECNIPVMTLWRRAKQGGLLTNKRHHSVQYQMQNLWQKAWAQNQSLIQNLRFRERGPFKSWKPETMASAIRGVLNEGLSLSEAARKHDIPYPTFVLYANKVHNMLGPSPGGSELRPKGRGRPQRILLGSWPEDQVESVIRAVVFRETANSIPYSGSPQGRVSMSPVASPYCNSPPEMNQEENSEQSLGEGDLVVKMKTEHGSGTMTIQESEDSADIISDTPPIPITTLDETPTFASITTMEGQDH</sequence>
<dbReference type="PANTHER" id="PTHR23110:SF109">
    <property type="entry name" value="FI07618P-RELATED"/>
    <property type="match status" value="1"/>
</dbReference>
<evidence type="ECO:0000256" key="3">
    <source>
        <dbReference type="PROSITE-ProRule" id="PRU00320"/>
    </source>
</evidence>
<accession>A0A7R9A028</accession>
<feature type="compositionally biased region" description="Low complexity" evidence="4">
    <location>
        <begin position="641"/>
        <end position="657"/>
    </location>
</feature>
<dbReference type="PANTHER" id="PTHR23110">
    <property type="entry name" value="BTB DOMAIN TRANSCRIPTION FACTOR"/>
    <property type="match status" value="1"/>
</dbReference>
<feature type="domain" description="HTH psq-type" evidence="6">
    <location>
        <begin position="478"/>
        <end position="530"/>
    </location>
</feature>
<dbReference type="InterPro" id="IPR051095">
    <property type="entry name" value="Dros_DevTransReg"/>
</dbReference>
<dbReference type="GO" id="GO:0003677">
    <property type="term" value="F:DNA binding"/>
    <property type="evidence" value="ECO:0007669"/>
    <property type="project" value="UniProtKB-UniRule"/>
</dbReference>
<dbReference type="Gene3D" id="3.30.710.10">
    <property type="entry name" value="Potassium Channel Kv1.1, Chain A"/>
    <property type="match status" value="1"/>
</dbReference>
<dbReference type="SUPFAM" id="SSF54695">
    <property type="entry name" value="POZ domain"/>
    <property type="match status" value="1"/>
</dbReference>
<feature type="domain" description="BTB" evidence="5">
    <location>
        <begin position="91"/>
        <end position="157"/>
    </location>
</feature>
<feature type="region of interest" description="Disordered" evidence="4">
    <location>
        <begin position="631"/>
        <end position="657"/>
    </location>
</feature>
<dbReference type="OrthoDB" id="6611570at2759"/>
<dbReference type="GO" id="GO:0006357">
    <property type="term" value="P:regulation of transcription by RNA polymerase II"/>
    <property type="evidence" value="ECO:0007669"/>
    <property type="project" value="TreeGrafter"/>
</dbReference>
<dbReference type="SMART" id="SM00225">
    <property type="entry name" value="BTB"/>
    <property type="match status" value="1"/>
</dbReference>
<name>A0A7R9A028_9CRUS</name>
<dbReference type="InterPro" id="IPR009057">
    <property type="entry name" value="Homeodomain-like_sf"/>
</dbReference>
<dbReference type="AlphaFoldDB" id="A0A7R9A028"/>
<dbReference type="GO" id="GO:0005634">
    <property type="term" value="C:nucleus"/>
    <property type="evidence" value="ECO:0007669"/>
    <property type="project" value="UniProtKB-SubCell"/>
</dbReference>
<proteinExistence type="predicted"/>
<reference evidence="7" key="1">
    <citation type="submission" date="2020-11" db="EMBL/GenBank/DDBJ databases">
        <authorList>
            <person name="Tran Van P."/>
        </authorList>
    </citation>
    <scope>NUCLEOTIDE SEQUENCE</scope>
</reference>
<evidence type="ECO:0000256" key="1">
    <source>
        <dbReference type="ARBA" id="ARBA00004123"/>
    </source>
</evidence>
<dbReference type="Pfam" id="PF00651">
    <property type="entry name" value="BTB"/>
    <property type="match status" value="1"/>
</dbReference>
<feature type="DNA-binding region" description="H-T-H motif" evidence="3">
    <location>
        <begin position="506"/>
        <end position="526"/>
    </location>
</feature>
<evidence type="ECO:0000259" key="5">
    <source>
        <dbReference type="PROSITE" id="PS50097"/>
    </source>
</evidence>
<keyword evidence="8" id="KW-1185">Reference proteome</keyword>
<dbReference type="EMBL" id="CAJPEV010000308">
    <property type="protein sequence ID" value="CAG0883777.1"/>
    <property type="molecule type" value="Genomic_DNA"/>
</dbReference>
<evidence type="ECO:0000313" key="8">
    <source>
        <dbReference type="Proteomes" id="UP000677054"/>
    </source>
</evidence>
<dbReference type="SUPFAM" id="SSF46689">
    <property type="entry name" value="Homeodomain-like"/>
    <property type="match status" value="1"/>
</dbReference>
<keyword evidence="3" id="KW-0238">DNA-binding</keyword>
<evidence type="ECO:0000256" key="2">
    <source>
        <dbReference type="ARBA" id="ARBA00023242"/>
    </source>
</evidence>
<keyword evidence="2 3" id="KW-0539">Nucleus</keyword>
<protein>
    <submittedName>
        <fullName evidence="7">Uncharacterized protein</fullName>
    </submittedName>
</protein>
<organism evidence="7">
    <name type="scientific">Darwinula stevensoni</name>
    <dbReference type="NCBI Taxonomy" id="69355"/>
    <lineage>
        <taxon>Eukaryota</taxon>
        <taxon>Metazoa</taxon>
        <taxon>Ecdysozoa</taxon>
        <taxon>Arthropoda</taxon>
        <taxon>Crustacea</taxon>
        <taxon>Oligostraca</taxon>
        <taxon>Ostracoda</taxon>
        <taxon>Podocopa</taxon>
        <taxon>Podocopida</taxon>
        <taxon>Darwinulocopina</taxon>
        <taxon>Darwinuloidea</taxon>
        <taxon>Darwinulidae</taxon>
        <taxon>Darwinula</taxon>
    </lineage>
</organism>
<dbReference type="InterPro" id="IPR011333">
    <property type="entry name" value="SKP1/BTB/POZ_sf"/>
</dbReference>
<evidence type="ECO:0000313" key="7">
    <source>
        <dbReference type="EMBL" id="CAD7242720.1"/>
    </source>
</evidence>
<dbReference type="PROSITE" id="PS50960">
    <property type="entry name" value="HTH_PSQ"/>
    <property type="match status" value="1"/>
</dbReference>
<dbReference type="PROSITE" id="PS50097">
    <property type="entry name" value="BTB"/>
    <property type="match status" value="1"/>
</dbReference>
<dbReference type="InterPro" id="IPR007889">
    <property type="entry name" value="HTH_Psq"/>
</dbReference>
<dbReference type="EMBL" id="LR899825">
    <property type="protein sequence ID" value="CAD7242720.1"/>
    <property type="molecule type" value="Genomic_DNA"/>
</dbReference>
<evidence type="ECO:0000259" key="6">
    <source>
        <dbReference type="PROSITE" id="PS50960"/>
    </source>
</evidence>
<dbReference type="Pfam" id="PF05225">
    <property type="entry name" value="HTH_psq"/>
    <property type="match status" value="1"/>
</dbReference>
<evidence type="ECO:0000256" key="4">
    <source>
        <dbReference type="SAM" id="MobiDB-lite"/>
    </source>
</evidence>